<sequence length="345" mass="39227">MLGIEVGLYRKGVKALYNQSKSFHLQKDESSIESPLHYIYTYACHEDEAELCDLELRSLLGDSPQTRYLKSHIAISPDRSPFMHYRIAIQYEASTLEQLERIVQSIELEDQTFKLMCIDAEQLFTYEEKRLLERRIGMNIKGTAHMKQPQMLLGLTFADQRWIVGECIASEPIWLHHNDKPKHYSTALSTRVARAVANIAVPQPLGVTMIDPCCGIGTVLIEALSMGIEVEGYDLNPLAVQGARENLLYYGMPDIVKIADMRTLEGRYHALVLDLPYNLCSVLSEQARLEMLASAQRLAKRVLVLATEPIQESIEAVGLHVLEVCHIRKGKFVRYLFICQSYKLI</sequence>
<dbReference type="SUPFAM" id="SSF53335">
    <property type="entry name" value="S-adenosyl-L-methionine-dependent methyltransferases"/>
    <property type="match status" value="1"/>
</dbReference>
<name>A0ABW4UVR8_9BACL</name>
<comment type="caution">
    <text evidence="2">The sequence shown here is derived from an EMBL/GenBank/DDBJ whole genome shotgun (WGS) entry which is preliminary data.</text>
</comment>
<accession>A0ABW4UVR8</accession>
<dbReference type="PANTHER" id="PTHR14911">
    <property type="entry name" value="THUMP DOMAIN-CONTAINING"/>
    <property type="match status" value="1"/>
</dbReference>
<dbReference type="CDD" id="cd02440">
    <property type="entry name" value="AdoMet_MTases"/>
    <property type="match status" value="1"/>
</dbReference>
<keyword evidence="3" id="KW-1185">Reference proteome</keyword>
<dbReference type="Pfam" id="PF01170">
    <property type="entry name" value="UPF0020"/>
    <property type="match status" value="1"/>
</dbReference>
<reference evidence="3" key="1">
    <citation type="journal article" date="2019" name="Int. J. Syst. Evol. Microbiol.">
        <title>The Global Catalogue of Microorganisms (GCM) 10K type strain sequencing project: providing services to taxonomists for standard genome sequencing and annotation.</title>
        <authorList>
            <consortium name="The Broad Institute Genomics Platform"/>
            <consortium name="The Broad Institute Genome Sequencing Center for Infectious Disease"/>
            <person name="Wu L."/>
            <person name="Ma J."/>
        </authorList>
    </citation>
    <scope>NUCLEOTIDE SEQUENCE [LARGE SCALE GENOMIC DNA]</scope>
    <source>
        <strain evidence="3">CGMCC 1.15067</strain>
    </source>
</reference>
<evidence type="ECO:0000259" key="1">
    <source>
        <dbReference type="Pfam" id="PF01170"/>
    </source>
</evidence>
<organism evidence="2 3">
    <name type="scientific">Paenibacillus nicotianae</name>
    <dbReference type="NCBI Taxonomy" id="1526551"/>
    <lineage>
        <taxon>Bacteria</taxon>
        <taxon>Bacillati</taxon>
        <taxon>Bacillota</taxon>
        <taxon>Bacilli</taxon>
        <taxon>Bacillales</taxon>
        <taxon>Paenibacillaceae</taxon>
        <taxon>Paenibacillus</taxon>
    </lineage>
</organism>
<evidence type="ECO:0000313" key="2">
    <source>
        <dbReference type="EMBL" id="MFD1990703.1"/>
    </source>
</evidence>
<protein>
    <submittedName>
        <fullName evidence="2">TRM11 family SAM-dependent methyltransferase</fullName>
    </submittedName>
</protein>
<keyword evidence="2" id="KW-0808">Transferase</keyword>
<dbReference type="Proteomes" id="UP001597403">
    <property type="component" value="Unassembled WGS sequence"/>
</dbReference>
<dbReference type="Gene3D" id="3.40.50.150">
    <property type="entry name" value="Vaccinia Virus protein VP39"/>
    <property type="match status" value="1"/>
</dbReference>
<dbReference type="GO" id="GO:0008168">
    <property type="term" value="F:methyltransferase activity"/>
    <property type="evidence" value="ECO:0007669"/>
    <property type="project" value="UniProtKB-KW"/>
</dbReference>
<evidence type="ECO:0000313" key="3">
    <source>
        <dbReference type="Proteomes" id="UP001597403"/>
    </source>
</evidence>
<feature type="domain" description="Ribosomal RNA large subunit methyltransferase K/L-like methyltransferase" evidence="1">
    <location>
        <begin position="181"/>
        <end position="302"/>
    </location>
</feature>
<dbReference type="RefSeq" id="WP_204824386.1">
    <property type="nucleotide sequence ID" value="NZ_JBHUGF010000010.1"/>
</dbReference>
<dbReference type="InterPro" id="IPR029063">
    <property type="entry name" value="SAM-dependent_MTases_sf"/>
</dbReference>
<keyword evidence="2" id="KW-0489">Methyltransferase</keyword>
<dbReference type="EMBL" id="JBHUGF010000010">
    <property type="protein sequence ID" value="MFD1990703.1"/>
    <property type="molecule type" value="Genomic_DNA"/>
</dbReference>
<gene>
    <name evidence="2" type="ORF">ACFSGI_12095</name>
</gene>
<dbReference type="PANTHER" id="PTHR14911:SF13">
    <property type="entry name" value="TRNA (GUANINE(6)-N2)-METHYLTRANSFERASE THUMP3"/>
    <property type="match status" value="1"/>
</dbReference>
<dbReference type="InterPro" id="IPR000241">
    <property type="entry name" value="RlmKL-like_Mtase"/>
</dbReference>
<dbReference type="GO" id="GO:0032259">
    <property type="term" value="P:methylation"/>
    <property type="evidence" value="ECO:0007669"/>
    <property type="project" value="UniProtKB-KW"/>
</dbReference>
<proteinExistence type="predicted"/>